<dbReference type="GO" id="GO:0006302">
    <property type="term" value="P:double-strand break repair"/>
    <property type="evidence" value="ECO:0007669"/>
    <property type="project" value="InterPro"/>
</dbReference>
<dbReference type="EC" id="5.6.2.4" evidence="12"/>
<feature type="domain" description="Helicase C-terminal" evidence="14">
    <location>
        <begin position="478"/>
        <end position="638"/>
    </location>
</feature>
<evidence type="ECO:0000256" key="7">
    <source>
        <dbReference type="ARBA" id="ARBA00022833"/>
    </source>
</evidence>
<evidence type="ECO:0000256" key="8">
    <source>
        <dbReference type="ARBA" id="ARBA00022840"/>
    </source>
</evidence>
<dbReference type="InterPro" id="IPR027417">
    <property type="entry name" value="P-loop_NTPase"/>
</dbReference>
<sequence length="742" mass="84899">MYADIIVDITHEKLDKVFQYRIPSHLEGMLKVGMEVVVPFGMGNKEIKGYVTGFSERAEYAPEKMKEVLKIAEESVAIESKLVALAAWMKESYGGTMIQALKTVLPIKKKEKAKEKQKVRLLLPEAEGKEKLELYLHKNQKARARLLAALLDQPEQDYDFLIHKLNLTRSVVRALEEQKVLALESEQVYRNPVIYQQKEQKEIIYTEEQQAAIRTFSKDYEQGIRKTYLLYGVTGSGKTEVYMEMIDKVLSEGRQAIVLIPEIALTYQTVMRFYTRFGGRVSILNSRMSQGERYDQMERVKKGEVDIMIGPRSALFTPFERLGLIVIDEEHEPTYKSEQVPRFHARETAIERARMEGASVVLGSATPSLEAFYACECGRYQMLRLRNRTGKQALPEVYVADMREELKHGNRSILSDRLKELMQDRLEKKEQIMLFLNRRGYAGFVSCRACGYVVKCPHCDVSLSVHRGGKMVCHYCGYETQTVKNCPSCGSPYIGGFRAGTQQIEDLVKREFPQARVLRMDMDTTKNKGGHEKILAKFADEEADIMIGTQMIVKGHDFPNVTLVGVLAADMSLYSDDYRSGERTFQLLTQAAGRAGRGRRPGEVIIQTYSPDHYSIRMAARQDYEGFYEKEMNYRDLMGYPPASQLMAVLMTGSDENKLTMAAEYLKKYAIRVSADGEVQVIGPASPSVGKVNDVYRKVIYLKSEEYQVLVRIKNHMERYIEINRGFANMRIQFDFNPMNIF</sequence>
<proteinExistence type="inferred from homology"/>
<feature type="binding site" evidence="12">
    <location>
        <position position="456"/>
    </location>
    <ligand>
        <name>Zn(2+)</name>
        <dbReference type="ChEBI" id="CHEBI:29105"/>
        <label>2</label>
    </ligand>
</feature>
<dbReference type="EMBL" id="CYXO01000001">
    <property type="protein sequence ID" value="CUM72198.1"/>
    <property type="molecule type" value="Genomic_DNA"/>
</dbReference>
<protein>
    <recommendedName>
        <fullName evidence="12">Replication restart protein PriA</fullName>
    </recommendedName>
    <alternativeName>
        <fullName evidence="12">ATP-dependent DNA helicase PriA</fullName>
        <ecNumber evidence="12">5.6.2.4</ecNumber>
    </alternativeName>
    <alternativeName>
        <fullName evidence="12">DNA 3'-5' helicase PriA</fullName>
    </alternativeName>
</protein>
<dbReference type="InterPro" id="IPR014001">
    <property type="entry name" value="Helicase_ATP-bd"/>
</dbReference>
<dbReference type="PANTHER" id="PTHR30580:SF0">
    <property type="entry name" value="PRIMOSOMAL PROTEIN N"/>
    <property type="match status" value="1"/>
</dbReference>
<feature type="binding site" evidence="12">
    <location>
        <position position="473"/>
    </location>
    <ligand>
        <name>Zn(2+)</name>
        <dbReference type="ChEBI" id="CHEBI:29105"/>
        <label>2</label>
    </ligand>
</feature>
<name>A0A173R423_9FIRM</name>
<dbReference type="FunFam" id="3.40.50.300:FF:000489">
    <property type="entry name" value="Primosome assembly protein PriA"/>
    <property type="match status" value="1"/>
</dbReference>
<dbReference type="Pfam" id="PF18319">
    <property type="entry name" value="Zn_ribbon_PriA"/>
    <property type="match status" value="1"/>
</dbReference>
<evidence type="ECO:0000256" key="9">
    <source>
        <dbReference type="ARBA" id="ARBA00023125"/>
    </source>
</evidence>
<dbReference type="HAMAP" id="MF_00983">
    <property type="entry name" value="PriA"/>
    <property type="match status" value="1"/>
</dbReference>
<feature type="binding site" evidence="12">
    <location>
        <position position="450"/>
    </location>
    <ligand>
        <name>Zn(2+)</name>
        <dbReference type="ChEBI" id="CHEBI:29105"/>
        <label>1</label>
    </ligand>
</feature>
<evidence type="ECO:0000256" key="12">
    <source>
        <dbReference type="HAMAP-Rule" id="MF_00983"/>
    </source>
</evidence>
<evidence type="ECO:0000256" key="11">
    <source>
        <dbReference type="ARBA" id="ARBA00048988"/>
    </source>
</evidence>
<feature type="binding site" evidence="12">
    <location>
        <position position="476"/>
    </location>
    <ligand>
        <name>Zn(2+)</name>
        <dbReference type="ChEBI" id="CHEBI:29105"/>
        <label>2</label>
    </ligand>
</feature>
<dbReference type="PROSITE" id="PS51194">
    <property type="entry name" value="HELICASE_CTER"/>
    <property type="match status" value="1"/>
</dbReference>
<dbReference type="CDD" id="cd17929">
    <property type="entry name" value="DEXHc_priA"/>
    <property type="match status" value="1"/>
</dbReference>
<dbReference type="NCBIfam" id="TIGR00595">
    <property type="entry name" value="priA"/>
    <property type="match status" value="1"/>
</dbReference>
<keyword evidence="5 12" id="KW-0378">Hydrolase</keyword>
<feature type="binding site" evidence="12">
    <location>
        <position position="486"/>
    </location>
    <ligand>
        <name>Zn(2+)</name>
        <dbReference type="ChEBI" id="CHEBI:29105"/>
        <label>1</label>
    </ligand>
</feature>
<dbReference type="PROSITE" id="PS51192">
    <property type="entry name" value="HELICASE_ATP_BIND_1"/>
    <property type="match status" value="1"/>
</dbReference>
<dbReference type="SMART" id="SM00487">
    <property type="entry name" value="DEXDc"/>
    <property type="match status" value="1"/>
</dbReference>
<evidence type="ECO:0000256" key="2">
    <source>
        <dbReference type="ARBA" id="ARBA00022705"/>
    </source>
</evidence>
<dbReference type="InterPro" id="IPR005259">
    <property type="entry name" value="PriA"/>
</dbReference>
<dbReference type="InterPro" id="IPR042115">
    <property type="entry name" value="PriA_3primeBD_sf"/>
</dbReference>
<keyword evidence="8 12" id="KW-0067">ATP-binding</keyword>
<feature type="domain" description="Helicase ATP-binding" evidence="13">
    <location>
        <begin position="219"/>
        <end position="385"/>
    </location>
</feature>
<dbReference type="InterPro" id="IPR011545">
    <property type="entry name" value="DEAD/DEAH_box_helicase_dom"/>
</dbReference>
<dbReference type="AlphaFoldDB" id="A0A173R423"/>
<evidence type="ECO:0000256" key="10">
    <source>
        <dbReference type="ARBA" id="ARBA00023235"/>
    </source>
</evidence>
<dbReference type="Pfam" id="PF18074">
    <property type="entry name" value="PriA_C"/>
    <property type="match status" value="1"/>
</dbReference>
<dbReference type="SUPFAM" id="SSF52540">
    <property type="entry name" value="P-loop containing nucleoside triphosphate hydrolases"/>
    <property type="match status" value="2"/>
</dbReference>
<dbReference type="OrthoDB" id="9759544at2"/>
<feature type="binding site" evidence="12">
    <location>
        <position position="447"/>
    </location>
    <ligand>
        <name>Zn(2+)</name>
        <dbReference type="ChEBI" id="CHEBI:29105"/>
        <label>1</label>
    </ligand>
</feature>
<keyword evidence="6 12" id="KW-0347">Helicase</keyword>
<dbReference type="Proteomes" id="UP000095597">
    <property type="component" value="Unassembled WGS sequence"/>
</dbReference>
<evidence type="ECO:0000313" key="15">
    <source>
        <dbReference type="EMBL" id="CUM72198.1"/>
    </source>
</evidence>
<dbReference type="GO" id="GO:0003677">
    <property type="term" value="F:DNA binding"/>
    <property type="evidence" value="ECO:0007669"/>
    <property type="project" value="UniProtKB-UniRule"/>
</dbReference>
<dbReference type="GO" id="GO:0006310">
    <property type="term" value="P:DNA recombination"/>
    <property type="evidence" value="ECO:0007669"/>
    <property type="project" value="InterPro"/>
</dbReference>
<dbReference type="GO" id="GO:0006269">
    <property type="term" value="P:DNA replication, synthesis of primer"/>
    <property type="evidence" value="ECO:0007669"/>
    <property type="project" value="UniProtKB-KW"/>
</dbReference>
<feature type="binding site" evidence="12">
    <location>
        <position position="459"/>
    </location>
    <ligand>
        <name>Zn(2+)</name>
        <dbReference type="ChEBI" id="CHEBI:29105"/>
        <label>2</label>
    </ligand>
</feature>
<keyword evidence="10 12" id="KW-0413">Isomerase</keyword>
<dbReference type="CDD" id="cd18804">
    <property type="entry name" value="SF2_C_priA"/>
    <property type="match status" value="1"/>
</dbReference>
<comment type="cofactor">
    <cofactor evidence="12">
        <name>Zn(2+)</name>
        <dbReference type="ChEBI" id="CHEBI:29105"/>
    </cofactor>
    <text evidence="12">Binds 2 zinc ions per subunit.</text>
</comment>
<comment type="catalytic activity">
    <reaction evidence="11 12">
        <text>ATP + H2O = ADP + phosphate + H(+)</text>
        <dbReference type="Rhea" id="RHEA:13065"/>
        <dbReference type="ChEBI" id="CHEBI:15377"/>
        <dbReference type="ChEBI" id="CHEBI:15378"/>
        <dbReference type="ChEBI" id="CHEBI:30616"/>
        <dbReference type="ChEBI" id="CHEBI:43474"/>
        <dbReference type="ChEBI" id="CHEBI:456216"/>
        <dbReference type="EC" id="5.6.2.4"/>
    </reaction>
</comment>
<dbReference type="SMART" id="SM00490">
    <property type="entry name" value="HELICc"/>
    <property type="match status" value="1"/>
</dbReference>
<dbReference type="InterPro" id="IPR041236">
    <property type="entry name" value="PriA_C"/>
</dbReference>
<dbReference type="InterPro" id="IPR041222">
    <property type="entry name" value="PriA_3primeBD"/>
</dbReference>
<dbReference type="GO" id="GO:0005524">
    <property type="term" value="F:ATP binding"/>
    <property type="evidence" value="ECO:0007669"/>
    <property type="project" value="UniProtKB-UniRule"/>
</dbReference>
<dbReference type="GO" id="GO:0016887">
    <property type="term" value="F:ATP hydrolysis activity"/>
    <property type="evidence" value="ECO:0007669"/>
    <property type="project" value="RHEA"/>
</dbReference>
<organism evidence="15 16">
    <name type="scientific">Dorea longicatena</name>
    <dbReference type="NCBI Taxonomy" id="88431"/>
    <lineage>
        <taxon>Bacteria</taxon>
        <taxon>Bacillati</taxon>
        <taxon>Bacillota</taxon>
        <taxon>Clostridia</taxon>
        <taxon>Lachnospirales</taxon>
        <taxon>Lachnospiraceae</taxon>
        <taxon>Dorea</taxon>
    </lineage>
</organism>
<dbReference type="Pfam" id="PF00271">
    <property type="entry name" value="Helicase_C"/>
    <property type="match status" value="1"/>
</dbReference>
<dbReference type="Pfam" id="PF00270">
    <property type="entry name" value="DEAD"/>
    <property type="match status" value="1"/>
</dbReference>
<dbReference type="PANTHER" id="PTHR30580">
    <property type="entry name" value="PRIMOSOMAL PROTEIN N"/>
    <property type="match status" value="1"/>
</dbReference>
<evidence type="ECO:0000256" key="5">
    <source>
        <dbReference type="ARBA" id="ARBA00022801"/>
    </source>
</evidence>
<evidence type="ECO:0000256" key="3">
    <source>
        <dbReference type="ARBA" id="ARBA00022723"/>
    </source>
</evidence>
<comment type="catalytic activity">
    <reaction evidence="12">
        <text>Couples ATP hydrolysis with the unwinding of duplex DNA by translocating in the 3'-5' direction.</text>
        <dbReference type="EC" id="5.6.2.4"/>
    </reaction>
</comment>
<comment type="similarity">
    <text evidence="12">Belongs to the helicase family. PriA subfamily.</text>
</comment>
<keyword evidence="7 12" id="KW-0862">Zinc</keyword>
<evidence type="ECO:0000256" key="1">
    <source>
        <dbReference type="ARBA" id="ARBA00022515"/>
    </source>
</evidence>
<dbReference type="GO" id="GO:0006270">
    <property type="term" value="P:DNA replication initiation"/>
    <property type="evidence" value="ECO:0007669"/>
    <property type="project" value="TreeGrafter"/>
</dbReference>
<keyword evidence="4 12" id="KW-0547">Nucleotide-binding</keyword>
<keyword evidence="3 12" id="KW-0479">Metal-binding</keyword>
<keyword evidence="1 12" id="KW-0639">Primosome</keyword>
<dbReference type="Gene3D" id="3.40.1440.60">
    <property type="entry name" value="PriA, 3(prime) DNA-binding domain"/>
    <property type="match status" value="1"/>
</dbReference>
<evidence type="ECO:0000313" key="16">
    <source>
        <dbReference type="Proteomes" id="UP000095597"/>
    </source>
</evidence>
<evidence type="ECO:0000256" key="6">
    <source>
        <dbReference type="ARBA" id="ARBA00022806"/>
    </source>
</evidence>
<evidence type="ECO:0000256" key="4">
    <source>
        <dbReference type="ARBA" id="ARBA00022741"/>
    </source>
</evidence>
<keyword evidence="9 12" id="KW-0238">DNA-binding</keyword>
<dbReference type="GO" id="GO:0008270">
    <property type="term" value="F:zinc ion binding"/>
    <property type="evidence" value="ECO:0007669"/>
    <property type="project" value="UniProtKB-UniRule"/>
</dbReference>
<evidence type="ECO:0000259" key="13">
    <source>
        <dbReference type="PROSITE" id="PS51192"/>
    </source>
</evidence>
<dbReference type="Gene3D" id="3.40.50.300">
    <property type="entry name" value="P-loop containing nucleotide triphosphate hydrolases"/>
    <property type="match status" value="2"/>
</dbReference>
<evidence type="ECO:0000259" key="14">
    <source>
        <dbReference type="PROSITE" id="PS51194"/>
    </source>
</evidence>
<feature type="binding site" evidence="12">
    <location>
        <position position="489"/>
    </location>
    <ligand>
        <name>Zn(2+)</name>
        <dbReference type="ChEBI" id="CHEBI:29105"/>
        <label>1</label>
    </ligand>
</feature>
<keyword evidence="2 12" id="KW-0235">DNA replication</keyword>
<reference evidence="15 16" key="1">
    <citation type="submission" date="2015-09" db="EMBL/GenBank/DDBJ databases">
        <authorList>
            <consortium name="Pathogen Informatics"/>
        </authorList>
    </citation>
    <scope>NUCLEOTIDE SEQUENCE [LARGE SCALE GENOMIC DNA]</scope>
    <source>
        <strain evidence="15 16">2789STDY5834961</strain>
    </source>
</reference>
<dbReference type="InterPro" id="IPR040498">
    <property type="entry name" value="PriA_CRR"/>
</dbReference>
<gene>
    <name evidence="12 15" type="primary">priA</name>
    <name evidence="15" type="ORF">ERS852573_00222</name>
</gene>
<dbReference type="GO" id="GO:1990077">
    <property type="term" value="C:primosome complex"/>
    <property type="evidence" value="ECO:0007669"/>
    <property type="project" value="UniProtKB-UniRule"/>
</dbReference>
<dbReference type="InterPro" id="IPR001650">
    <property type="entry name" value="Helicase_C-like"/>
</dbReference>
<dbReference type="GO" id="GO:0043138">
    <property type="term" value="F:3'-5' DNA helicase activity"/>
    <property type="evidence" value="ECO:0007669"/>
    <property type="project" value="UniProtKB-EC"/>
</dbReference>
<accession>A0A173R423</accession>
<dbReference type="Pfam" id="PF17764">
    <property type="entry name" value="PriA_3primeBD"/>
    <property type="match status" value="1"/>
</dbReference>
<dbReference type="RefSeq" id="WP_055213216.1">
    <property type="nucleotide sequence ID" value="NZ_CYXO01000001.1"/>
</dbReference>
<comment type="function">
    <text evidence="12">Initiates the restart of stalled replication forks, which reloads the replicative helicase on sites other than the origin of replication. Recognizes and binds to abandoned replication forks and remodels them to uncover a helicase loading site. Promotes assembly of the primosome at these replication forks.</text>
</comment>
<comment type="subunit">
    <text evidence="12">Component of the replication restart primosome.</text>
</comment>